<dbReference type="Pfam" id="PF13432">
    <property type="entry name" value="TPR_16"/>
    <property type="match status" value="1"/>
</dbReference>
<evidence type="ECO:0000256" key="4">
    <source>
        <dbReference type="ARBA" id="ARBA00040133"/>
    </source>
</evidence>
<dbReference type="Pfam" id="PF13877">
    <property type="entry name" value="RPAP3_C"/>
    <property type="match status" value="1"/>
</dbReference>
<comment type="similarity">
    <text evidence="3">Belongs to the RPAP3 family.</text>
</comment>
<keyword evidence="9" id="KW-1185">Reference proteome</keyword>
<dbReference type="SMART" id="SM00028">
    <property type="entry name" value="TPR"/>
    <property type="match status" value="3"/>
</dbReference>
<dbReference type="InterPro" id="IPR051966">
    <property type="entry name" value="RPAP3"/>
</dbReference>
<dbReference type="STRING" id="933852.A0A0C3BCQ6"/>
<evidence type="ECO:0000256" key="6">
    <source>
        <dbReference type="SAM" id="MobiDB-lite"/>
    </source>
</evidence>
<dbReference type="HOGENOM" id="CLU_023272_0_0_1"/>
<proteinExistence type="inferred from homology"/>
<evidence type="ECO:0000256" key="2">
    <source>
        <dbReference type="ARBA" id="ARBA00022803"/>
    </source>
</evidence>
<accession>A0A0C3BCQ6</accession>
<feature type="compositionally biased region" description="Basic and acidic residues" evidence="6">
    <location>
        <begin position="148"/>
        <end position="169"/>
    </location>
</feature>
<dbReference type="Proteomes" id="UP000054097">
    <property type="component" value="Unassembled WGS sequence"/>
</dbReference>
<dbReference type="PROSITE" id="PS50005">
    <property type="entry name" value="TPR"/>
    <property type="match status" value="2"/>
</dbReference>
<reference evidence="8 9" key="1">
    <citation type="submission" date="2014-04" db="EMBL/GenBank/DDBJ databases">
        <authorList>
            <consortium name="DOE Joint Genome Institute"/>
            <person name="Kuo A."/>
            <person name="Zuccaro A."/>
            <person name="Kohler A."/>
            <person name="Nagy L.G."/>
            <person name="Floudas D."/>
            <person name="Copeland A."/>
            <person name="Barry K.W."/>
            <person name="Cichocki N."/>
            <person name="Veneault-Fourrey C."/>
            <person name="LaButti K."/>
            <person name="Lindquist E.A."/>
            <person name="Lipzen A."/>
            <person name="Lundell T."/>
            <person name="Morin E."/>
            <person name="Murat C."/>
            <person name="Sun H."/>
            <person name="Tunlid A."/>
            <person name="Henrissat B."/>
            <person name="Grigoriev I.V."/>
            <person name="Hibbett D.S."/>
            <person name="Martin F."/>
            <person name="Nordberg H.P."/>
            <person name="Cantor M.N."/>
            <person name="Hua S.X."/>
        </authorList>
    </citation>
    <scope>NUCLEOTIDE SEQUENCE [LARGE SCALE GENOMIC DNA]</scope>
    <source>
        <strain evidence="8 9">MAFF 305830</strain>
    </source>
</reference>
<dbReference type="InterPro" id="IPR019734">
    <property type="entry name" value="TPR_rpt"/>
</dbReference>
<sequence length="398" mass="43484">MAAAFKLKGNEAFKAGDYAAAIGAYTSAIMADPSDATFPLNRAAAYLKLAKYQDAERDCTRVLSRDPKNLKALFRRGQARAGQENFAAAKADLEQVLSLTPNDPAAKAELAKVQTQIENGKKKKRTKPIPDDIIPPTPYRRRVPIEIVDTKDTPKDSKLQASKSSEKAKRQSPPVEEISTPAVKAGGAAKNIQPTEKKTPLIQELPDPPNSTPSNPPQPTAPKSFQQAKEERLNRGVRTVGGGIMKRDGSHSNSIFAPKTVVSPSSEPTSATKPASESSTANGSKTSQPKNRPKPTNAFEFQRQWQADTDNESRWSVLQSIPPESLAIFFKNSMEPPLLASVFTALYTTVSQNPTTRDLVAAYTQNMKKIPRFDTLTLFFSDSEQKTMRQLTDLVDGL</sequence>
<dbReference type="Gene3D" id="1.25.40.10">
    <property type="entry name" value="Tetratricopeptide repeat domain"/>
    <property type="match status" value="1"/>
</dbReference>
<dbReference type="Pfam" id="PF13181">
    <property type="entry name" value="TPR_8"/>
    <property type="match status" value="1"/>
</dbReference>
<dbReference type="PANTHER" id="PTHR46423">
    <property type="entry name" value="RNA POLYMERASE II-ASSOCIATED PROTEIN 3"/>
    <property type="match status" value="1"/>
</dbReference>
<name>A0A0C3BCQ6_SERVB</name>
<dbReference type="InterPro" id="IPR011990">
    <property type="entry name" value="TPR-like_helical_dom_sf"/>
</dbReference>
<reference evidence="9" key="2">
    <citation type="submission" date="2015-01" db="EMBL/GenBank/DDBJ databases">
        <title>Evolutionary Origins and Diversification of the Mycorrhizal Mutualists.</title>
        <authorList>
            <consortium name="DOE Joint Genome Institute"/>
            <consortium name="Mycorrhizal Genomics Consortium"/>
            <person name="Kohler A."/>
            <person name="Kuo A."/>
            <person name="Nagy L.G."/>
            <person name="Floudas D."/>
            <person name="Copeland A."/>
            <person name="Barry K.W."/>
            <person name="Cichocki N."/>
            <person name="Veneault-Fourrey C."/>
            <person name="LaButti K."/>
            <person name="Lindquist E.A."/>
            <person name="Lipzen A."/>
            <person name="Lundell T."/>
            <person name="Morin E."/>
            <person name="Murat C."/>
            <person name="Riley R."/>
            <person name="Ohm R."/>
            <person name="Sun H."/>
            <person name="Tunlid A."/>
            <person name="Henrissat B."/>
            <person name="Grigoriev I.V."/>
            <person name="Hibbett D.S."/>
            <person name="Martin F."/>
        </authorList>
    </citation>
    <scope>NUCLEOTIDE SEQUENCE [LARGE SCALE GENOMIC DNA]</scope>
    <source>
        <strain evidence="9">MAFF 305830</strain>
    </source>
</reference>
<feature type="repeat" description="TPR" evidence="5">
    <location>
        <begin position="2"/>
        <end position="35"/>
    </location>
</feature>
<protein>
    <recommendedName>
        <fullName evidence="4">RNA polymerase II-associated protein 3</fullName>
    </recommendedName>
</protein>
<feature type="repeat" description="TPR" evidence="5">
    <location>
        <begin position="70"/>
        <end position="103"/>
    </location>
</feature>
<feature type="domain" description="RNA-polymerase II-associated protein 3-like C-terminal" evidence="7">
    <location>
        <begin position="294"/>
        <end position="385"/>
    </location>
</feature>
<evidence type="ECO:0000313" key="8">
    <source>
        <dbReference type="EMBL" id="KIM29924.1"/>
    </source>
</evidence>
<feature type="region of interest" description="Disordered" evidence="6">
    <location>
        <begin position="114"/>
        <end position="298"/>
    </location>
</feature>
<dbReference type="EMBL" id="KN824286">
    <property type="protein sequence ID" value="KIM29924.1"/>
    <property type="molecule type" value="Genomic_DNA"/>
</dbReference>
<keyword evidence="2 5" id="KW-0802">TPR repeat</keyword>
<gene>
    <name evidence="8" type="ORF">M408DRAFT_98965</name>
</gene>
<dbReference type="AlphaFoldDB" id="A0A0C3BCQ6"/>
<organism evidence="8 9">
    <name type="scientific">Serendipita vermifera MAFF 305830</name>
    <dbReference type="NCBI Taxonomy" id="933852"/>
    <lineage>
        <taxon>Eukaryota</taxon>
        <taxon>Fungi</taxon>
        <taxon>Dikarya</taxon>
        <taxon>Basidiomycota</taxon>
        <taxon>Agaricomycotina</taxon>
        <taxon>Agaricomycetes</taxon>
        <taxon>Sebacinales</taxon>
        <taxon>Serendipitaceae</taxon>
        <taxon>Serendipita</taxon>
    </lineage>
</organism>
<dbReference type="SUPFAM" id="SSF48452">
    <property type="entry name" value="TPR-like"/>
    <property type="match status" value="1"/>
</dbReference>
<dbReference type="OrthoDB" id="629492at2759"/>
<feature type="compositionally biased region" description="Pro residues" evidence="6">
    <location>
        <begin position="206"/>
        <end position="220"/>
    </location>
</feature>
<dbReference type="GO" id="GO:0101031">
    <property type="term" value="C:protein folding chaperone complex"/>
    <property type="evidence" value="ECO:0007669"/>
    <property type="project" value="TreeGrafter"/>
</dbReference>
<evidence type="ECO:0000256" key="5">
    <source>
        <dbReference type="PROSITE-ProRule" id="PRU00339"/>
    </source>
</evidence>
<keyword evidence="1" id="KW-0677">Repeat</keyword>
<evidence type="ECO:0000256" key="1">
    <source>
        <dbReference type="ARBA" id="ARBA00022737"/>
    </source>
</evidence>
<evidence type="ECO:0000256" key="3">
    <source>
        <dbReference type="ARBA" id="ARBA00038275"/>
    </source>
</evidence>
<evidence type="ECO:0000259" key="7">
    <source>
        <dbReference type="Pfam" id="PF13877"/>
    </source>
</evidence>
<evidence type="ECO:0000313" key="9">
    <source>
        <dbReference type="Proteomes" id="UP000054097"/>
    </source>
</evidence>
<dbReference type="PANTHER" id="PTHR46423:SF1">
    <property type="entry name" value="RNA POLYMERASE II-ASSOCIATED PROTEIN 3"/>
    <property type="match status" value="1"/>
</dbReference>
<feature type="compositionally biased region" description="Polar residues" evidence="6">
    <location>
        <begin position="262"/>
        <end position="290"/>
    </location>
</feature>
<dbReference type="InterPro" id="IPR025986">
    <property type="entry name" value="RPAP3-like_C"/>
</dbReference>